<comment type="caution">
    <text evidence="4">The sequence shown here is derived from an EMBL/GenBank/DDBJ whole genome shotgun (WGS) entry which is preliminary data.</text>
</comment>
<proteinExistence type="predicted"/>
<dbReference type="InterPro" id="IPR003675">
    <property type="entry name" value="Rce1/LyrA-like_dom"/>
</dbReference>
<keyword evidence="2" id="KW-1133">Transmembrane helix</keyword>
<keyword evidence="2" id="KW-0472">Membrane</keyword>
<protein>
    <recommendedName>
        <fullName evidence="3">CAAX prenyl protease 2/Lysostaphin resistance protein A-like domain-containing protein</fullName>
    </recommendedName>
</protein>
<organism evidence="4 5">
    <name type="scientific">Dactylosporangium maewongense</name>
    <dbReference type="NCBI Taxonomy" id="634393"/>
    <lineage>
        <taxon>Bacteria</taxon>
        <taxon>Bacillati</taxon>
        <taxon>Actinomycetota</taxon>
        <taxon>Actinomycetes</taxon>
        <taxon>Micromonosporales</taxon>
        <taxon>Micromonosporaceae</taxon>
        <taxon>Dactylosporangium</taxon>
    </lineage>
</organism>
<feature type="transmembrane region" description="Helical" evidence="2">
    <location>
        <begin position="95"/>
        <end position="114"/>
    </location>
</feature>
<name>A0ABN2AFM1_9ACTN</name>
<dbReference type="Pfam" id="PF02517">
    <property type="entry name" value="Rce1-like"/>
    <property type="match status" value="1"/>
</dbReference>
<accession>A0ABN2AFM1</accession>
<evidence type="ECO:0000256" key="1">
    <source>
        <dbReference type="SAM" id="MobiDB-lite"/>
    </source>
</evidence>
<dbReference type="EMBL" id="BAAAQD010000006">
    <property type="protein sequence ID" value="GAA1517931.1"/>
    <property type="molecule type" value="Genomic_DNA"/>
</dbReference>
<evidence type="ECO:0000313" key="5">
    <source>
        <dbReference type="Proteomes" id="UP001501470"/>
    </source>
</evidence>
<feature type="domain" description="CAAX prenyl protease 2/Lysostaphin resistance protein A-like" evidence="3">
    <location>
        <begin position="151"/>
        <end position="239"/>
    </location>
</feature>
<feature type="transmembrane region" description="Helical" evidence="2">
    <location>
        <begin position="203"/>
        <end position="221"/>
    </location>
</feature>
<feature type="transmembrane region" description="Helical" evidence="2">
    <location>
        <begin position="56"/>
        <end position="75"/>
    </location>
</feature>
<keyword evidence="5" id="KW-1185">Reference proteome</keyword>
<reference evidence="4 5" key="1">
    <citation type="journal article" date="2019" name="Int. J. Syst. Evol. Microbiol.">
        <title>The Global Catalogue of Microorganisms (GCM) 10K type strain sequencing project: providing services to taxonomists for standard genome sequencing and annotation.</title>
        <authorList>
            <consortium name="The Broad Institute Genomics Platform"/>
            <consortium name="The Broad Institute Genome Sequencing Center for Infectious Disease"/>
            <person name="Wu L."/>
            <person name="Ma J."/>
        </authorList>
    </citation>
    <scope>NUCLEOTIDE SEQUENCE [LARGE SCALE GENOMIC DNA]</scope>
    <source>
        <strain evidence="4 5">JCM 15933</strain>
    </source>
</reference>
<evidence type="ECO:0000313" key="4">
    <source>
        <dbReference type="EMBL" id="GAA1517931.1"/>
    </source>
</evidence>
<evidence type="ECO:0000259" key="3">
    <source>
        <dbReference type="Pfam" id="PF02517"/>
    </source>
</evidence>
<feature type="transmembrane region" description="Helical" evidence="2">
    <location>
        <begin position="15"/>
        <end position="35"/>
    </location>
</feature>
<keyword evidence="2" id="KW-0812">Transmembrane</keyword>
<feature type="transmembrane region" description="Helical" evidence="2">
    <location>
        <begin position="173"/>
        <end position="196"/>
    </location>
</feature>
<feature type="region of interest" description="Disordered" evidence="1">
    <location>
        <begin position="281"/>
        <end position="303"/>
    </location>
</feature>
<sequence>MNGMFEWVTPGFDPAATVLVLLVALVTTAGGIRAATAKARAARERLVATPGGRIRLYRGGIITSITLTLTASAVAATDGVGLAALGLRPIGAGDVALAAGFSAWFTLVVVVNHARFARARRDGARMLGRRGGEETLARIRFLQPVTAAERWLAGLLSVSVGIGEEVVYRGLFIAAGVGILGLDAWVAAGLSLLLFGAAHLYQGWRGALGATVLGSLFTLLYDLTGGLFAPIVVHSVFDVAALVAGPLVARWVERRPPSPAPAPAATPAAVSPAAAPAAAPAASPAASPAVNPGPLTLRSATPE</sequence>
<gene>
    <name evidence="4" type="ORF">GCM10009827_036240</name>
</gene>
<evidence type="ECO:0000256" key="2">
    <source>
        <dbReference type="SAM" id="Phobius"/>
    </source>
</evidence>
<dbReference type="Proteomes" id="UP001501470">
    <property type="component" value="Unassembled WGS sequence"/>
</dbReference>